<evidence type="ECO:0000313" key="2">
    <source>
        <dbReference type="EMBL" id="KAA9300513.1"/>
    </source>
</evidence>
<comment type="caution">
    <text evidence="2">The sequence shown here is derived from an EMBL/GenBank/DDBJ whole genome shotgun (WGS) entry which is preliminary data.</text>
</comment>
<organism evidence="2 3">
    <name type="scientific">Aerococcus sanguinicola</name>
    <dbReference type="NCBI Taxonomy" id="119206"/>
    <lineage>
        <taxon>Bacteria</taxon>
        <taxon>Bacillati</taxon>
        <taxon>Bacillota</taxon>
        <taxon>Bacilli</taxon>
        <taxon>Lactobacillales</taxon>
        <taxon>Aerococcaceae</taxon>
        <taxon>Aerococcus</taxon>
    </lineage>
</organism>
<reference evidence="2 3" key="1">
    <citation type="submission" date="2019-09" db="EMBL/GenBank/DDBJ databases">
        <title>Draft genome sequence assemblies of isolates from the urinary tract.</title>
        <authorList>
            <person name="Mores C.R."/>
            <person name="Putonti C."/>
            <person name="Wolfe A.J."/>
        </authorList>
    </citation>
    <scope>NUCLEOTIDE SEQUENCE [LARGE SCALE GENOMIC DNA]</scope>
    <source>
        <strain evidence="2 3">UMB623</strain>
    </source>
</reference>
<accession>A0A5N1GHX1</accession>
<evidence type="ECO:0000256" key="1">
    <source>
        <dbReference type="SAM" id="Phobius"/>
    </source>
</evidence>
<feature type="transmembrane region" description="Helical" evidence="1">
    <location>
        <begin position="79"/>
        <end position="97"/>
    </location>
</feature>
<name>A0A5N1GHX1_9LACT</name>
<keyword evidence="1" id="KW-1133">Transmembrane helix</keyword>
<keyword evidence="1" id="KW-0812">Transmembrane</keyword>
<dbReference type="OrthoDB" id="9976780at2"/>
<sequence>MPKIASFMALVMVFCGLMIIYQAWLIAYKERLDLLNGYQPGRLSADKRSYFARGMGQGLALIGGGLALTGLGLLLTQSLWSWAFFILGFVLGLAWVIRTNQRYHGLF</sequence>
<dbReference type="AlphaFoldDB" id="A0A5N1GHX1"/>
<evidence type="ECO:0008006" key="4">
    <source>
        <dbReference type="Google" id="ProtNLM"/>
    </source>
</evidence>
<keyword evidence="1" id="KW-0472">Membrane</keyword>
<dbReference type="RefSeq" id="WP_070431377.1">
    <property type="nucleotide sequence ID" value="NZ_VYWO01000004.1"/>
</dbReference>
<feature type="transmembrane region" description="Helical" evidence="1">
    <location>
        <begin position="50"/>
        <end position="73"/>
    </location>
</feature>
<evidence type="ECO:0000313" key="3">
    <source>
        <dbReference type="Proteomes" id="UP000327148"/>
    </source>
</evidence>
<gene>
    <name evidence="2" type="ORF">F6I03_06810</name>
</gene>
<dbReference type="EMBL" id="VYWO01000004">
    <property type="protein sequence ID" value="KAA9300513.1"/>
    <property type="molecule type" value="Genomic_DNA"/>
</dbReference>
<protein>
    <recommendedName>
        <fullName evidence="4">DUF3784 domain-containing protein</fullName>
    </recommendedName>
</protein>
<proteinExistence type="predicted"/>
<dbReference type="Proteomes" id="UP000327148">
    <property type="component" value="Unassembled WGS sequence"/>
</dbReference>
<feature type="transmembrane region" description="Helical" evidence="1">
    <location>
        <begin position="6"/>
        <end position="29"/>
    </location>
</feature>